<dbReference type="Pfam" id="PF15929">
    <property type="entry name" value="Myofilin"/>
    <property type="match status" value="1"/>
</dbReference>
<reference evidence="2" key="1">
    <citation type="submission" date="2013-04" db="EMBL/GenBank/DDBJ databases">
        <authorList>
            <person name="Qu J."/>
            <person name="Murali S.C."/>
            <person name="Bandaranaike D."/>
            <person name="Bellair M."/>
            <person name="Blankenburg K."/>
            <person name="Chao H."/>
            <person name="Dinh H."/>
            <person name="Doddapaneni H."/>
            <person name="Downs B."/>
            <person name="Dugan-Rocha S."/>
            <person name="Elkadiri S."/>
            <person name="Gnanaolivu R.D."/>
            <person name="Hernandez B."/>
            <person name="Javaid M."/>
            <person name="Jayaseelan J.C."/>
            <person name="Lee S."/>
            <person name="Li M."/>
            <person name="Ming W."/>
            <person name="Munidasa M."/>
            <person name="Muniz J."/>
            <person name="Nguyen L."/>
            <person name="Ongeri F."/>
            <person name="Osuji N."/>
            <person name="Pu L.-L."/>
            <person name="Puazo M."/>
            <person name="Qu C."/>
            <person name="Quiroz J."/>
            <person name="Raj R."/>
            <person name="Weissenberger G."/>
            <person name="Xin Y."/>
            <person name="Zou X."/>
            <person name="Han Y."/>
            <person name="Richards S."/>
            <person name="Worley K."/>
            <person name="Muzny D."/>
            <person name="Gibbs R."/>
        </authorList>
    </citation>
    <scope>NUCLEOTIDE SEQUENCE</scope>
    <source>
        <strain evidence="2">Sampled in the wild</strain>
    </source>
</reference>
<dbReference type="AlphaFoldDB" id="A0A8K0K5U6"/>
<proteinExistence type="predicted"/>
<accession>A0A8K0K5U6</accession>
<gene>
    <name evidence="2" type="ORF">J437_LFUL006249</name>
</gene>
<organism evidence="2 3">
    <name type="scientific">Ladona fulva</name>
    <name type="common">Scarce chaser dragonfly</name>
    <name type="synonym">Libellula fulva</name>
    <dbReference type="NCBI Taxonomy" id="123851"/>
    <lineage>
        <taxon>Eukaryota</taxon>
        <taxon>Metazoa</taxon>
        <taxon>Ecdysozoa</taxon>
        <taxon>Arthropoda</taxon>
        <taxon>Hexapoda</taxon>
        <taxon>Insecta</taxon>
        <taxon>Pterygota</taxon>
        <taxon>Palaeoptera</taxon>
        <taxon>Odonata</taxon>
        <taxon>Epiprocta</taxon>
        <taxon>Anisoptera</taxon>
        <taxon>Libelluloidea</taxon>
        <taxon>Libellulidae</taxon>
        <taxon>Ladona</taxon>
    </lineage>
</organism>
<evidence type="ECO:0000313" key="2">
    <source>
        <dbReference type="EMBL" id="KAG8228281.1"/>
    </source>
</evidence>
<comment type="caution">
    <text evidence="2">The sequence shown here is derived from an EMBL/GenBank/DDBJ whole genome shotgun (WGS) entry which is preliminary data.</text>
</comment>
<evidence type="ECO:0000256" key="1">
    <source>
        <dbReference type="SAM" id="MobiDB-lite"/>
    </source>
</evidence>
<dbReference type="OrthoDB" id="6328862at2759"/>
<protein>
    <submittedName>
        <fullName evidence="2">Uncharacterized protein</fullName>
    </submittedName>
</protein>
<name>A0A8K0K5U6_LADFU</name>
<dbReference type="Proteomes" id="UP000792457">
    <property type="component" value="Unassembled WGS sequence"/>
</dbReference>
<sequence>MMFKNHLDTIGRNEPIQRKAKFWQSYVRALKGPLKDHRGPAASSDPYLTTSTPSRPSWTLGPTASPSTPIQWSPSSVFTCQATATCLSPGKRTDIRRATCTQIGTGPVCTTITEALYRGAHPIIASLPALPPARPPPATARCCHLPLPIVTTPFDPSRRHDSARRPRNRVYGPLGNDRTPLGR</sequence>
<reference evidence="2" key="2">
    <citation type="submission" date="2017-10" db="EMBL/GenBank/DDBJ databases">
        <title>Ladona fulva Genome sequencing and assembly.</title>
        <authorList>
            <person name="Murali S."/>
            <person name="Richards S."/>
            <person name="Bandaranaike D."/>
            <person name="Bellair M."/>
            <person name="Blankenburg K."/>
            <person name="Chao H."/>
            <person name="Dinh H."/>
            <person name="Doddapaneni H."/>
            <person name="Dugan-Rocha S."/>
            <person name="Elkadiri S."/>
            <person name="Gnanaolivu R."/>
            <person name="Hernandez B."/>
            <person name="Skinner E."/>
            <person name="Javaid M."/>
            <person name="Lee S."/>
            <person name="Li M."/>
            <person name="Ming W."/>
            <person name="Munidasa M."/>
            <person name="Muniz J."/>
            <person name="Nguyen L."/>
            <person name="Hughes D."/>
            <person name="Osuji N."/>
            <person name="Pu L.-L."/>
            <person name="Puazo M."/>
            <person name="Qu C."/>
            <person name="Quiroz J."/>
            <person name="Raj R."/>
            <person name="Weissenberger G."/>
            <person name="Xin Y."/>
            <person name="Zou X."/>
            <person name="Han Y."/>
            <person name="Worley K."/>
            <person name="Muzny D."/>
            <person name="Gibbs R."/>
        </authorList>
    </citation>
    <scope>NUCLEOTIDE SEQUENCE</scope>
    <source>
        <strain evidence="2">Sampled in the wild</strain>
    </source>
</reference>
<keyword evidence="3" id="KW-1185">Reference proteome</keyword>
<feature type="region of interest" description="Disordered" evidence="1">
    <location>
        <begin position="153"/>
        <end position="183"/>
    </location>
</feature>
<dbReference type="InterPro" id="IPR031828">
    <property type="entry name" value="Myofilin"/>
</dbReference>
<evidence type="ECO:0000313" key="3">
    <source>
        <dbReference type="Proteomes" id="UP000792457"/>
    </source>
</evidence>
<feature type="compositionally biased region" description="Polar residues" evidence="1">
    <location>
        <begin position="46"/>
        <end position="70"/>
    </location>
</feature>
<feature type="region of interest" description="Disordered" evidence="1">
    <location>
        <begin position="34"/>
        <end position="70"/>
    </location>
</feature>
<dbReference type="EMBL" id="KZ308365">
    <property type="protein sequence ID" value="KAG8228281.1"/>
    <property type="molecule type" value="Genomic_DNA"/>
</dbReference>